<proteinExistence type="predicted"/>
<reference evidence="1" key="1">
    <citation type="submission" date="2022-10" db="EMBL/GenBank/DDBJ databases">
        <title>Gaoshiqiia sediminis gen. nov., sp. nov., isolated from coastal sediment.</title>
        <authorList>
            <person name="Yu W.X."/>
            <person name="Mu D.S."/>
            <person name="Du J.Z."/>
            <person name="Liang Y.Q."/>
        </authorList>
    </citation>
    <scope>NUCLEOTIDE SEQUENCE</scope>
    <source>
        <strain evidence="1">A06</strain>
    </source>
</reference>
<dbReference type="RefSeq" id="WP_282589801.1">
    <property type="nucleotide sequence ID" value="NZ_JAPAAF010000001.1"/>
</dbReference>
<evidence type="ECO:0008006" key="3">
    <source>
        <dbReference type="Google" id="ProtNLM"/>
    </source>
</evidence>
<evidence type="ECO:0000313" key="1">
    <source>
        <dbReference type="EMBL" id="MCW0481196.1"/>
    </source>
</evidence>
<name>A0AA41Y470_9BACT</name>
<comment type="caution">
    <text evidence="1">The sequence shown here is derived from an EMBL/GenBank/DDBJ whole genome shotgun (WGS) entry which is preliminary data.</text>
</comment>
<evidence type="ECO:0000313" key="2">
    <source>
        <dbReference type="Proteomes" id="UP001163821"/>
    </source>
</evidence>
<organism evidence="1 2">
    <name type="scientific">Gaoshiqia sediminis</name>
    <dbReference type="NCBI Taxonomy" id="2986998"/>
    <lineage>
        <taxon>Bacteria</taxon>
        <taxon>Pseudomonadati</taxon>
        <taxon>Bacteroidota</taxon>
        <taxon>Bacteroidia</taxon>
        <taxon>Marinilabiliales</taxon>
        <taxon>Prolixibacteraceae</taxon>
        <taxon>Gaoshiqia</taxon>
    </lineage>
</organism>
<dbReference type="InterPro" id="IPR053842">
    <property type="entry name" value="NikA-like"/>
</dbReference>
<dbReference type="Pfam" id="PF21983">
    <property type="entry name" value="NikA-like"/>
    <property type="match status" value="1"/>
</dbReference>
<sequence>MRTQYISFRVSYIEKKAVAMAARETGLSTSEFARRAALNQKVTLRFSPQELEVYKNLHAYHRNFKLISNLIKSPHYYKNEMILHELQEVITLIRQHLQKFEQ</sequence>
<protein>
    <recommendedName>
        <fullName evidence="3">Mobilization protein</fullName>
    </recommendedName>
</protein>
<dbReference type="AlphaFoldDB" id="A0AA41Y470"/>
<keyword evidence="2" id="KW-1185">Reference proteome</keyword>
<gene>
    <name evidence="1" type="ORF">N2K84_00535</name>
</gene>
<dbReference type="Proteomes" id="UP001163821">
    <property type="component" value="Unassembled WGS sequence"/>
</dbReference>
<accession>A0AA41Y470</accession>
<dbReference type="EMBL" id="JAPAAF010000001">
    <property type="protein sequence ID" value="MCW0481196.1"/>
    <property type="molecule type" value="Genomic_DNA"/>
</dbReference>